<protein>
    <submittedName>
        <fullName evidence="2">Uncharacterized protein</fullName>
    </submittedName>
</protein>
<comment type="caution">
    <text evidence="2">The sequence shown here is derived from an EMBL/GenBank/DDBJ whole genome shotgun (WGS) entry which is preliminary data.</text>
</comment>
<sequence>MSGSNNSNRASFKRFGIIKVTKKPFFYFIILAFILIFGLYLQISRYTTTFNPIEFYLGKPGVFLKSEKTLENVNVNEVSISYLKNNWIITIQGNSDHQLRMYDEGLTIEETLSLNNNEVVKKIDNTLIKKSDEKIALINSGEVATSFSKTPEEELIYFSDEYVGLVNSEVTEKNGIEYKDRLRLIPLNSENDQIVKEYKDKAILQLTSEFKDGKYLTYTLVDLVTAEFKLIYYDLEKEKINKEFSLKEPPIKLETNGQILIVETKSELSIFDDEGHVRKIDIDSEKEVLQMKHNKNQNKWLLTFEMGSDQNKWKSVLLNNEGEIIRDNEISEEILDITYLEQYNEFGIITENTLYRIDENNLTVHKSPFGMSVKGQFCETGENYLQLKENGKLNLYEIEYH</sequence>
<evidence type="ECO:0000313" key="2">
    <source>
        <dbReference type="EMBL" id="OWZ83487.1"/>
    </source>
</evidence>
<keyword evidence="3" id="KW-1185">Reference proteome</keyword>
<keyword evidence="1" id="KW-1133">Transmembrane helix</keyword>
<dbReference type="AlphaFoldDB" id="A0A226BZF5"/>
<reference evidence="2 3" key="1">
    <citation type="submission" date="2017-06" db="EMBL/GenBank/DDBJ databases">
        <title>Draft Genome Sequence of Natranaerobius trueperi halophilic, alkalithermophilic bacteria from soda lakes.</title>
        <authorList>
            <person name="Zhao B."/>
        </authorList>
    </citation>
    <scope>NUCLEOTIDE SEQUENCE [LARGE SCALE GENOMIC DNA]</scope>
    <source>
        <strain evidence="2 3">DSM 18760</strain>
    </source>
</reference>
<evidence type="ECO:0000313" key="3">
    <source>
        <dbReference type="Proteomes" id="UP000214588"/>
    </source>
</evidence>
<keyword evidence="1" id="KW-0472">Membrane</keyword>
<name>A0A226BZF5_9FIRM</name>
<keyword evidence="1" id="KW-0812">Transmembrane</keyword>
<proteinExistence type="predicted"/>
<dbReference type="Proteomes" id="UP000214588">
    <property type="component" value="Unassembled WGS sequence"/>
</dbReference>
<feature type="transmembrane region" description="Helical" evidence="1">
    <location>
        <begin position="24"/>
        <end position="43"/>
    </location>
</feature>
<accession>A0A226BZF5</accession>
<dbReference type="RefSeq" id="WP_089023813.1">
    <property type="nucleotide sequence ID" value="NZ_NIQC01000017.1"/>
</dbReference>
<dbReference type="EMBL" id="NIQC01000017">
    <property type="protein sequence ID" value="OWZ83487.1"/>
    <property type="molecule type" value="Genomic_DNA"/>
</dbReference>
<organism evidence="2 3">
    <name type="scientific">Natranaerobius trueperi</name>
    <dbReference type="NCBI Taxonomy" id="759412"/>
    <lineage>
        <taxon>Bacteria</taxon>
        <taxon>Bacillati</taxon>
        <taxon>Bacillota</taxon>
        <taxon>Clostridia</taxon>
        <taxon>Natranaerobiales</taxon>
        <taxon>Natranaerobiaceae</taxon>
        <taxon>Natranaerobius</taxon>
    </lineage>
</organism>
<evidence type="ECO:0000256" key="1">
    <source>
        <dbReference type="SAM" id="Phobius"/>
    </source>
</evidence>
<gene>
    <name evidence="2" type="ORF">CDO51_08295</name>
</gene>